<dbReference type="InterPro" id="IPR006170">
    <property type="entry name" value="PBP/GOBP"/>
</dbReference>
<sequence length="135" mass="15153">MNSTVVFLVLAVSTILVYGAENRTENKKFQEARLKCQEDPATRLDEEALKKSLKGDINRTKFGPHALCIYQYLGVLDKNFNVNKVELRKQLAYTVTDSLKLDAAVAECAVTKKTPKETAVEIFLCTRKVLPPYVA</sequence>
<proteinExistence type="predicted"/>
<keyword evidence="1" id="KW-0732">Signal</keyword>
<feature type="signal peptide" evidence="1">
    <location>
        <begin position="1"/>
        <end position="19"/>
    </location>
</feature>
<accession>A0A9N9XNT2</accession>
<evidence type="ECO:0000313" key="3">
    <source>
        <dbReference type="Proteomes" id="UP001153712"/>
    </source>
</evidence>
<evidence type="ECO:0000256" key="1">
    <source>
        <dbReference type="SAM" id="SignalP"/>
    </source>
</evidence>
<dbReference type="EMBL" id="OU900095">
    <property type="protein sequence ID" value="CAG9859120.1"/>
    <property type="molecule type" value="Genomic_DNA"/>
</dbReference>
<feature type="chain" id="PRO_5040380570" evidence="1">
    <location>
        <begin position="20"/>
        <end position="135"/>
    </location>
</feature>
<dbReference type="AlphaFoldDB" id="A0A9N9XNT2"/>
<dbReference type="GO" id="GO:0005549">
    <property type="term" value="F:odorant binding"/>
    <property type="evidence" value="ECO:0007669"/>
    <property type="project" value="InterPro"/>
</dbReference>
<keyword evidence="3" id="KW-1185">Reference proteome</keyword>
<dbReference type="OrthoDB" id="6783999at2759"/>
<dbReference type="InterPro" id="IPR036728">
    <property type="entry name" value="PBP_GOBP_sf"/>
</dbReference>
<organism evidence="2 3">
    <name type="scientific">Phyllotreta striolata</name>
    <name type="common">Striped flea beetle</name>
    <name type="synonym">Crioceris striolata</name>
    <dbReference type="NCBI Taxonomy" id="444603"/>
    <lineage>
        <taxon>Eukaryota</taxon>
        <taxon>Metazoa</taxon>
        <taxon>Ecdysozoa</taxon>
        <taxon>Arthropoda</taxon>
        <taxon>Hexapoda</taxon>
        <taxon>Insecta</taxon>
        <taxon>Pterygota</taxon>
        <taxon>Neoptera</taxon>
        <taxon>Endopterygota</taxon>
        <taxon>Coleoptera</taxon>
        <taxon>Polyphaga</taxon>
        <taxon>Cucujiformia</taxon>
        <taxon>Chrysomeloidea</taxon>
        <taxon>Chrysomelidae</taxon>
        <taxon>Galerucinae</taxon>
        <taxon>Alticini</taxon>
        <taxon>Phyllotreta</taxon>
    </lineage>
</organism>
<gene>
    <name evidence="2" type="ORF">PHYEVI_LOCUS5496</name>
</gene>
<name>A0A9N9XNT2_PHYSR</name>
<evidence type="ECO:0000313" key="2">
    <source>
        <dbReference type="EMBL" id="CAG9859120.1"/>
    </source>
</evidence>
<dbReference type="Pfam" id="PF01395">
    <property type="entry name" value="PBP_GOBP"/>
    <property type="match status" value="1"/>
</dbReference>
<protein>
    <submittedName>
        <fullName evidence="2">Uncharacterized protein</fullName>
    </submittedName>
</protein>
<dbReference type="SUPFAM" id="SSF47565">
    <property type="entry name" value="Insect pheromone/odorant-binding proteins"/>
    <property type="match status" value="1"/>
</dbReference>
<dbReference type="Gene3D" id="1.10.238.20">
    <property type="entry name" value="Pheromone/general odorant binding protein domain"/>
    <property type="match status" value="1"/>
</dbReference>
<dbReference type="Proteomes" id="UP001153712">
    <property type="component" value="Chromosome 2"/>
</dbReference>
<reference evidence="2" key="1">
    <citation type="submission" date="2022-01" db="EMBL/GenBank/DDBJ databases">
        <authorList>
            <person name="King R."/>
        </authorList>
    </citation>
    <scope>NUCLEOTIDE SEQUENCE</scope>
</reference>
<dbReference type="CDD" id="cd23992">
    <property type="entry name" value="PBP_GOBP"/>
    <property type="match status" value="1"/>
</dbReference>